<protein>
    <recommendedName>
        <fullName evidence="2">Novel STAND NTPase 3 domain-containing protein</fullName>
    </recommendedName>
</protein>
<evidence type="ECO:0000313" key="3">
    <source>
        <dbReference type="EMBL" id="VDI17828.1"/>
    </source>
</evidence>
<keyword evidence="4" id="KW-1185">Reference proteome</keyword>
<proteinExistence type="predicted"/>
<accession>A0A8B6DF66</accession>
<organism evidence="3 4">
    <name type="scientific">Mytilus galloprovincialis</name>
    <name type="common">Mediterranean mussel</name>
    <dbReference type="NCBI Taxonomy" id="29158"/>
    <lineage>
        <taxon>Eukaryota</taxon>
        <taxon>Metazoa</taxon>
        <taxon>Spiralia</taxon>
        <taxon>Lophotrochozoa</taxon>
        <taxon>Mollusca</taxon>
        <taxon>Bivalvia</taxon>
        <taxon>Autobranchia</taxon>
        <taxon>Pteriomorphia</taxon>
        <taxon>Mytilida</taxon>
        <taxon>Mytiloidea</taxon>
        <taxon>Mytilidae</taxon>
        <taxon>Mytilinae</taxon>
        <taxon>Mytilus</taxon>
    </lineage>
</organism>
<name>A0A8B6DF66_MYTGA</name>
<comment type="caution">
    <text evidence="3">The sequence shown here is derived from an EMBL/GenBank/DDBJ whole genome shotgun (WGS) entry which is preliminary data.</text>
</comment>
<dbReference type="Proteomes" id="UP000596742">
    <property type="component" value="Unassembled WGS sequence"/>
</dbReference>
<dbReference type="Gene3D" id="3.40.50.300">
    <property type="entry name" value="P-loop containing nucleotide triphosphate hydrolases"/>
    <property type="match status" value="1"/>
</dbReference>
<feature type="domain" description="Novel STAND NTPase 3" evidence="2">
    <location>
        <begin position="167"/>
        <end position="269"/>
    </location>
</feature>
<dbReference type="SUPFAM" id="SSF52540">
    <property type="entry name" value="P-loop containing nucleoside triphosphate hydrolases"/>
    <property type="match status" value="1"/>
</dbReference>
<dbReference type="AlphaFoldDB" id="A0A8B6DF66"/>
<dbReference type="Pfam" id="PF20720">
    <property type="entry name" value="nSTAND3"/>
    <property type="match status" value="1"/>
</dbReference>
<feature type="coiled-coil region" evidence="1">
    <location>
        <begin position="109"/>
        <end position="143"/>
    </location>
</feature>
<keyword evidence="1" id="KW-0175">Coiled coil</keyword>
<dbReference type="InterPro" id="IPR027417">
    <property type="entry name" value="P-loop_NTPase"/>
</dbReference>
<dbReference type="EMBL" id="UYJE01003261">
    <property type="protein sequence ID" value="VDI17828.1"/>
    <property type="molecule type" value="Genomic_DNA"/>
</dbReference>
<evidence type="ECO:0000313" key="4">
    <source>
        <dbReference type="Proteomes" id="UP000596742"/>
    </source>
</evidence>
<reference evidence="3" key="1">
    <citation type="submission" date="2018-11" db="EMBL/GenBank/DDBJ databases">
        <authorList>
            <person name="Alioto T."/>
            <person name="Alioto T."/>
        </authorList>
    </citation>
    <scope>NUCLEOTIDE SEQUENCE</scope>
</reference>
<dbReference type="InterPro" id="IPR049050">
    <property type="entry name" value="nSTAND3"/>
</dbReference>
<gene>
    <name evidence="3" type="ORF">MGAL_10B059898</name>
</gene>
<dbReference type="OrthoDB" id="10008050at2759"/>
<sequence>MATNITKEEDNFLRIVYLNYRVGTKALRRYFDNVHPNLPSDLSSPTNKSILAILHKPPRGQRRVLYQEQWDILYPPSGNQHDVKDAAEAKSKSLDYNSLQELVHIDTRLNYHTNEIAKQTSKIEKLETTVEAMEKDVQLVKKDLQVGTPNDFMIERITSWEKDDIQYIETRATKHVLSCVSKYKCVSVIGPSGCGKTALVRHVALQLKRNGYTILTVIDAKQIKEYYKSERKTMYIVDDMCGNFTANQARLDEWKKSKTDIEDILQSGNFIFNNKLEEKQLTGKDPKVTAIIEDIIEKCEIDEHIKGRTLKSQLEILTGTFVTYEVGIYQTIHDKLFDFLAYYFGTQKQPLLIDILIKHAEDKFVRERFVVTNDNESTHYLIPISSDKLQMYMKRVFDDMVSSCNVILDIFVKNKNLENVEFRALLCEFMEHLSNQAIIALIEKANMDFLNNMFVRKKKDIKDKVTGLYQEYECFGIILTDDVLHQYIEKWFTALIGTKSPHELMKKNRLFKCFTFCTALKSYLRRLNTENIASIIQTGSKDFLNTMIVMAEHDINDFAKNQNERFGIVIHEGMLHNYIDRWFNDLTKYVGEDDSWSGTCNVLPSSIRSWKAKTWMVTKFINENRPLDNLHFVMHYVPI</sequence>
<evidence type="ECO:0000256" key="1">
    <source>
        <dbReference type="SAM" id="Coils"/>
    </source>
</evidence>
<evidence type="ECO:0000259" key="2">
    <source>
        <dbReference type="Pfam" id="PF20720"/>
    </source>
</evidence>